<protein>
    <recommendedName>
        <fullName evidence="4">Glycine--tRNA ligase beta subunit</fullName>
        <ecNumber evidence="3">6.1.1.14</ecNumber>
    </recommendedName>
    <alternativeName>
        <fullName evidence="10">Glycyl-tRNA synthetase beta subunit</fullName>
    </alternativeName>
</protein>
<dbReference type="PANTHER" id="PTHR30075:SF2">
    <property type="entry name" value="GLYCINE--TRNA LIGASE, CHLOROPLASTIC_MITOCHONDRIAL 2"/>
    <property type="match status" value="1"/>
</dbReference>
<dbReference type="Pfam" id="PF02092">
    <property type="entry name" value="tRNA_synt_2f"/>
    <property type="match status" value="1"/>
</dbReference>
<dbReference type="PANTHER" id="PTHR30075">
    <property type="entry name" value="GLYCYL-TRNA SYNTHETASE"/>
    <property type="match status" value="1"/>
</dbReference>
<keyword evidence="7" id="KW-0067">ATP-binding</keyword>
<organism evidence="12">
    <name type="scientific">Leucothrix mucor</name>
    <dbReference type="NCBI Taxonomy" id="45248"/>
    <lineage>
        <taxon>Bacteria</taxon>
        <taxon>Pseudomonadati</taxon>
        <taxon>Pseudomonadota</taxon>
        <taxon>Gammaproteobacteria</taxon>
        <taxon>Thiotrichales</taxon>
        <taxon>Thiotrichaceae</taxon>
        <taxon>Leucothrix</taxon>
    </lineage>
</organism>
<comment type="subunit">
    <text evidence="2">Tetramer of two alpha and two beta subunits.</text>
</comment>
<dbReference type="EC" id="6.1.1.14" evidence="3"/>
<reference evidence="12" key="1">
    <citation type="journal article" date="2020" name="mSystems">
        <title>Genome- and Community-Level Interaction Insights into Carbon Utilization and Element Cycling Functions of Hydrothermarchaeota in Hydrothermal Sediment.</title>
        <authorList>
            <person name="Zhou Z."/>
            <person name="Liu Y."/>
            <person name="Xu W."/>
            <person name="Pan J."/>
            <person name="Luo Z.H."/>
            <person name="Li M."/>
        </authorList>
    </citation>
    <scope>NUCLEOTIDE SEQUENCE [LARGE SCALE GENOMIC DNA]</scope>
    <source>
        <strain evidence="12">HyVt-493</strain>
    </source>
</reference>
<evidence type="ECO:0000256" key="1">
    <source>
        <dbReference type="ARBA" id="ARBA00008226"/>
    </source>
</evidence>
<dbReference type="PRINTS" id="PR01045">
    <property type="entry name" value="TRNASYNTHGB"/>
</dbReference>
<name>A0A7V2T0J4_LEUMU</name>
<dbReference type="InterPro" id="IPR006194">
    <property type="entry name" value="Gly-tRNA-synth_heterodimer"/>
</dbReference>
<dbReference type="Proteomes" id="UP000885750">
    <property type="component" value="Unassembled WGS sequence"/>
</dbReference>
<dbReference type="EMBL" id="DRMS01000043">
    <property type="protein sequence ID" value="HFC91398.1"/>
    <property type="molecule type" value="Genomic_DNA"/>
</dbReference>
<proteinExistence type="inferred from homology"/>
<keyword evidence="5 12" id="KW-0436">Ligase</keyword>
<feature type="non-terminal residue" evidence="12">
    <location>
        <position position="554"/>
    </location>
</feature>
<keyword evidence="9" id="KW-0030">Aminoacyl-tRNA synthetase</keyword>
<dbReference type="GO" id="GO:0005829">
    <property type="term" value="C:cytosol"/>
    <property type="evidence" value="ECO:0007669"/>
    <property type="project" value="TreeGrafter"/>
</dbReference>
<evidence type="ECO:0000313" key="12">
    <source>
        <dbReference type="EMBL" id="HFC91398.1"/>
    </source>
</evidence>
<comment type="caution">
    <text evidence="12">The sequence shown here is derived from an EMBL/GenBank/DDBJ whole genome shotgun (WGS) entry which is preliminary data.</text>
</comment>
<keyword evidence="8" id="KW-0648">Protein biosynthesis</keyword>
<dbReference type="HAMAP" id="MF_00255">
    <property type="entry name" value="Gly_tRNA_synth_beta"/>
    <property type="match status" value="1"/>
</dbReference>
<evidence type="ECO:0000256" key="6">
    <source>
        <dbReference type="ARBA" id="ARBA00022741"/>
    </source>
</evidence>
<evidence type="ECO:0000256" key="5">
    <source>
        <dbReference type="ARBA" id="ARBA00022598"/>
    </source>
</evidence>
<dbReference type="GO" id="GO:0005524">
    <property type="term" value="F:ATP binding"/>
    <property type="evidence" value="ECO:0007669"/>
    <property type="project" value="UniProtKB-KW"/>
</dbReference>
<evidence type="ECO:0000256" key="7">
    <source>
        <dbReference type="ARBA" id="ARBA00022840"/>
    </source>
</evidence>
<gene>
    <name evidence="12" type="ORF">ENJ51_01150</name>
</gene>
<dbReference type="AlphaFoldDB" id="A0A7V2T0J4"/>
<comment type="catalytic activity">
    <reaction evidence="11">
        <text>tRNA(Gly) + glycine + ATP = glycyl-tRNA(Gly) + AMP + diphosphate</text>
        <dbReference type="Rhea" id="RHEA:16013"/>
        <dbReference type="Rhea" id="RHEA-COMP:9664"/>
        <dbReference type="Rhea" id="RHEA-COMP:9683"/>
        <dbReference type="ChEBI" id="CHEBI:30616"/>
        <dbReference type="ChEBI" id="CHEBI:33019"/>
        <dbReference type="ChEBI" id="CHEBI:57305"/>
        <dbReference type="ChEBI" id="CHEBI:78442"/>
        <dbReference type="ChEBI" id="CHEBI:78522"/>
        <dbReference type="ChEBI" id="CHEBI:456215"/>
        <dbReference type="EC" id="6.1.1.14"/>
    </reaction>
</comment>
<dbReference type="GO" id="GO:0004820">
    <property type="term" value="F:glycine-tRNA ligase activity"/>
    <property type="evidence" value="ECO:0007669"/>
    <property type="project" value="UniProtKB-EC"/>
</dbReference>
<dbReference type="SUPFAM" id="SSF109604">
    <property type="entry name" value="HD-domain/PDEase-like"/>
    <property type="match status" value="1"/>
</dbReference>
<dbReference type="InterPro" id="IPR015944">
    <property type="entry name" value="Gly-tRNA-synth_bsu"/>
</dbReference>
<dbReference type="GO" id="GO:0006426">
    <property type="term" value="P:glycyl-tRNA aminoacylation"/>
    <property type="evidence" value="ECO:0007669"/>
    <property type="project" value="InterPro"/>
</dbReference>
<keyword evidence="6" id="KW-0547">Nucleotide-binding</keyword>
<evidence type="ECO:0000256" key="8">
    <source>
        <dbReference type="ARBA" id="ARBA00022917"/>
    </source>
</evidence>
<evidence type="ECO:0000256" key="9">
    <source>
        <dbReference type="ARBA" id="ARBA00023146"/>
    </source>
</evidence>
<evidence type="ECO:0000256" key="2">
    <source>
        <dbReference type="ARBA" id="ARBA00011209"/>
    </source>
</evidence>
<dbReference type="NCBIfam" id="TIGR00211">
    <property type="entry name" value="glyS"/>
    <property type="match status" value="1"/>
</dbReference>
<sequence>MTTSNDLLIEIGTEELPPKALQTLSNALTEGVVAGFKKAALEAQEVVSYAAPRRLAVLLKGIPEKQKDQLSERRGPAIKAAFDAEGNPSKAAQGFARSCGVEVDALDRLKTDKGEWLVFKQELAGQSTAELTADIVSKSLATLPIPKRMRWGSSELDFVRPVHWIVMMLGDQAITDKVMDISAGKQTVGHRFHHPAAIELHHATDYADVLEKTGYVVASFAQRREVVRQQAEAAARELGGIAKIDASLLDEVTALIEWPIAVSGSFDKKFLDIPQECLISSMQDHQKYFPVMDQSGALLPHFITISNIDSRNPAAVREGNERVINPRFSDAAFFWEQDRKNSLESYREATKKITFQKQLGSLFEKTERVATLSEDIAKQMGANSSDAYRAATLSKCDLMSDMVGEFAELQGIMGRYYAQKDGETNAVADAMQQQYQPGFADDVIPASTTGKILSLADRLDTLLGIFAIGMKPTGSKDPYALRRAAIGVLRILIEGELSLDLKQLLNSAANNFNDDIKADEAVNETFAFVMERLRAYYKDQGIAGSVVDAIASVN</sequence>
<evidence type="ECO:0000256" key="4">
    <source>
        <dbReference type="ARBA" id="ARBA00022032"/>
    </source>
</evidence>
<evidence type="ECO:0000256" key="10">
    <source>
        <dbReference type="ARBA" id="ARBA00031650"/>
    </source>
</evidence>
<evidence type="ECO:0000256" key="11">
    <source>
        <dbReference type="ARBA" id="ARBA00047937"/>
    </source>
</evidence>
<comment type="similarity">
    <text evidence="1">Belongs to the class-II aminoacyl-tRNA synthetase family.</text>
</comment>
<evidence type="ECO:0000256" key="3">
    <source>
        <dbReference type="ARBA" id="ARBA00012829"/>
    </source>
</evidence>
<dbReference type="PROSITE" id="PS50861">
    <property type="entry name" value="AA_TRNA_LIGASE_II_GLYAB"/>
    <property type="match status" value="1"/>
</dbReference>
<accession>A0A7V2T0J4</accession>